<feature type="transmembrane region" description="Helical" evidence="1">
    <location>
        <begin position="69"/>
        <end position="89"/>
    </location>
</feature>
<dbReference type="Proteomes" id="UP000037088">
    <property type="component" value="Unassembled WGS sequence"/>
</dbReference>
<feature type="transmembrane region" description="Helical" evidence="1">
    <location>
        <begin position="307"/>
        <end position="326"/>
    </location>
</feature>
<keyword evidence="1" id="KW-1133">Transmembrane helix</keyword>
<reference evidence="4 5" key="1">
    <citation type="journal article" date="2015" name="Int. J. Syst. Evol. Microbiol.">
        <title>Erwinia iniecta sp. nov., isolated from Russian wheat aphids (Diuraphis noxia).</title>
        <authorList>
            <person name="Campillo T."/>
            <person name="Luna E."/>
            <person name="Portier P."/>
            <person name="Fischer-Le Saux M."/>
            <person name="Lapitan N."/>
            <person name="Tisserat N.A."/>
            <person name="Leach J.E."/>
        </authorList>
    </citation>
    <scope>NUCLEOTIDE SEQUENCE [LARGE SCALE GENOMIC DNA]</scope>
    <source>
        <strain evidence="2 5">B120</strain>
        <strain evidence="3 4">B149</strain>
    </source>
</reference>
<organism evidence="2 5">
    <name type="scientific">Winslowiella iniecta</name>
    <dbReference type="NCBI Taxonomy" id="1560201"/>
    <lineage>
        <taxon>Bacteria</taxon>
        <taxon>Pseudomonadati</taxon>
        <taxon>Pseudomonadota</taxon>
        <taxon>Gammaproteobacteria</taxon>
        <taxon>Enterobacterales</taxon>
        <taxon>Erwiniaceae</taxon>
        <taxon>Winslowiella</taxon>
    </lineage>
</organism>
<gene>
    <name evidence="2" type="ORF">NG42_12105</name>
    <name evidence="3" type="ORF">NG43_07840</name>
</gene>
<dbReference type="InterPro" id="IPR025686">
    <property type="entry name" value="Glucos_trans_II"/>
</dbReference>
<feature type="transmembrane region" description="Helical" evidence="1">
    <location>
        <begin position="124"/>
        <end position="140"/>
    </location>
</feature>
<dbReference type="Pfam" id="PF14264">
    <property type="entry name" value="Glucos_trans_II"/>
    <property type="match status" value="1"/>
</dbReference>
<dbReference type="RefSeq" id="WP_052899663.1">
    <property type="nucleotide sequence ID" value="NZ_JRXE01000015.1"/>
</dbReference>
<keyword evidence="5" id="KW-1185">Reference proteome</keyword>
<dbReference type="AlphaFoldDB" id="A0A0L7T2P8"/>
<dbReference type="STRING" id="1560201.NG42_12105"/>
<dbReference type="EMBL" id="JRXE01000015">
    <property type="protein sequence ID" value="KOC89580.1"/>
    <property type="molecule type" value="Genomic_DNA"/>
</dbReference>
<evidence type="ECO:0000313" key="5">
    <source>
        <dbReference type="Proteomes" id="UP000037088"/>
    </source>
</evidence>
<feature type="transmembrane region" description="Helical" evidence="1">
    <location>
        <begin position="253"/>
        <end position="271"/>
    </location>
</feature>
<comment type="caution">
    <text evidence="2">The sequence shown here is derived from an EMBL/GenBank/DDBJ whole genome shotgun (WGS) entry which is preliminary data.</text>
</comment>
<keyword evidence="1" id="KW-0812">Transmembrane</keyword>
<feature type="transmembrane region" description="Helical" evidence="1">
    <location>
        <begin position="333"/>
        <end position="352"/>
    </location>
</feature>
<dbReference type="EMBL" id="JRXF01000010">
    <property type="protein sequence ID" value="KOC93866.1"/>
    <property type="molecule type" value="Genomic_DNA"/>
</dbReference>
<feature type="transmembrane region" description="Helical" evidence="1">
    <location>
        <begin position="278"/>
        <end position="301"/>
    </location>
</feature>
<feature type="transmembrane region" description="Helical" evidence="1">
    <location>
        <begin position="152"/>
        <end position="181"/>
    </location>
</feature>
<evidence type="ECO:0000313" key="3">
    <source>
        <dbReference type="EMBL" id="KOC93866.1"/>
    </source>
</evidence>
<dbReference type="PATRIC" id="fig|1560201.3.peg.2583"/>
<feature type="transmembrane region" description="Helical" evidence="1">
    <location>
        <begin position="193"/>
        <end position="215"/>
    </location>
</feature>
<sequence length="473" mass="52206">MVRIDKKEAGIYFGLALIFFMPLLMAGVYYRDDLDRATTGAFGWGVLGRPLADLILKFITSSSNRAVDIFPYSIIYSSLCLSLACLILGKYLARNNVKHHVLISAMMIFNPFFLQNIAYRFDSLGMSVALALAVFAFAFSGKRKISAYGIPVAVLVASLSTYQTCANIFIALVALEVLILAKQNNRKEIVNTLLFRALQYVASYVAYMLIVAPFFGGSNARSELISLSDVALFLANISEMNSFIRSYFKGVTLWYYLVPVLFSALCFMVAARNRNAVVVSAISLVLSAIIFYISLLGPLILLKSPPIAPRSFVGFGISGVILAYMISSSLSKANWILLLPVIASLSFSAQLGNAMSLQREYEKNVFAAITKDLINRTDIHDVRFTGIANYSPMTYSIVNGRKIFDPFISRASEWIAAFQINEMGLKNVCLGYGKGNETRKALEGMKENRVSTNSNYSVYLKDSQAIIVLGDGR</sequence>
<name>A0A0L7T2P8_9GAMM</name>
<keyword evidence="1" id="KW-0472">Membrane</keyword>
<accession>A0A0L7T2P8</accession>
<evidence type="ECO:0000313" key="2">
    <source>
        <dbReference type="EMBL" id="KOC89580.1"/>
    </source>
</evidence>
<dbReference type="OrthoDB" id="1317478at2"/>
<dbReference type="Proteomes" id="UP000036851">
    <property type="component" value="Unassembled WGS sequence"/>
</dbReference>
<evidence type="ECO:0000256" key="1">
    <source>
        <dbReference type="SAM" id="Phobius"/>
    </source>
</evidence>
<evidence type="ECO:0000313" key="4">
    <source>
        <dbReference type="Proteomes" id="UP000036851"/>
    </source>
</evidence>
<protein>
    <recommendedName>
        <fullName evidence="6">Glucosyltransferase domain-containing protein</fullName>
    </recommendedName>
</protein>
<proteinExistence type="predicted"/>
<feature type="transmembrane region" description="Helical" evidence="1">
    <location>
        <begin position="12"/>
        <end position="30"/>
    </location>
</feature>
<evidence type="ECO:0008006" key="6">
    <source>
        <dbReference type="Google" id="ProtNLM"/>
    </source>
</evidence>